<dbReference type="GO" id="GO:0043138">
    <property type="term" value="F:3'-5' DNA helicase activity"/>
    <property type="evidence" value="ECO:0007669"/>
    <property type="project" value="TreeGrafter"/>
</dbReference>
<keyword evidence="4" id="KW-1185">Reference proteome</keyword>
<dbReference type="GO" id="GO:0050684">
    <property type="term" value="P:regulation of mRNA processing"/>
    <property type="evidence" value="ECO:0007669"/>
    <property type="project" value="TreeGrafter"/>
</dbReference>
<dbReference type="OrthoDB" id="7440238at2759"/>
<dbReference type="GO" id="GO:0003723">
    <property type="term" value="F:RNA binding"/>
    <property type="evidence" value="ECO:0007669"/>
    <property type="project" value="TreeGrafter"/>
</dbReference>
<dbReference type="GO" id="GO:0045944">
    <property type="term" value="P:positive regulation of transcription by RNA polymerase II"/>
    <property type="evidence" value="ECO:0007669"/>
    <property type="project" value="TreeGrafter"/>
</dbReference>
<name>A0A183E7E4_9BILA</name>
<dbReference type="PANTHER" id="PTHR18934:SF119">
    <property type="entry name" value="ATP-DEPENDENT RNA HELICASE A"/>
    <property type="match status" value="1"/>
</dbReference>
<keyword evidence="1" id="KW-0378">Hydrolase</keyword>
<dbReference type="AlphaFoldDB" id="A0A183E7E4"/>
<dbReference type="EMBL" id="UYRT01084362">
    <property type="protein sequence ID" value="VDN28738.1"/>
    <property type="molecule type" value="Genomic_DNA"/>
</dbReference>
<dbReference type="GO" id="GO:1990904">
    <property type="term" value="C:ribonucleoprotein complex"/>
    <property type="evidence" value="ECO:0007669"/>
    <property type="project" value="TreeGrafter"/>
</dbReference>
<proteinExistence type="predicted"/>
<gene>
    <name evidence="3" type="ORF">GPUH_LOCUS16885</name>
</gene>
<accession>A0A183E7E4</accession>
<dbReference type="PANTHER" id="PTHR18934">
    <property type="entry name" value="ATP-DEPENDENT RNA HELICASE"/>
    <property type="match status" value="1"/>
</dbReference>
<keyword evidence="2" id="KW-0067">ATP-binding</keyword>
<reference evidence="3 4" key="2">
    <citation type="submission" date="2018-11" db="EMBL/GenBank/DDBJ databases">
        <authorList>
            <consortium name="Pathogen Informatics"/>
        </authorList>
    </citation>
    <scope>NUCLEOTIDE SEQUENCE [LARGE SCALE GENOMIC DNA]</scope>
</reference>
<organism evidence="5">
    <name type="scientific">Gongylonema pulchrum</name>
    <dbReference type="NCBI Taxonomy" id="637853"/>
    <lineage>
        <taxon>Eukaryota</taxon>
        <taxon>Metazoa</taxon>
        <taxon>Ecdysozoa</taxon>
        <taxon>Nematoda</taxon>
        <taxon>Chromadorea</taxon>
        <taxon>Rhabditida</taxon>
        <taxon>Spirurina</taxon>
        <taxon>Spiruromorpha</taxon>
        <taxon>Spiruroidea</taxon>
        <taxon>Gongylonematidae</taxon>
        <taxon>Gongylonema</taxon>
    </lineage>
</organism>
<protein>
    <submittedName>
        <fullName evidence="3 5">Uncharacterized protein</fullName>
    </submittedName>
</protein>
<evidence type="ECO:0000313" key="4">
    <source>
        <dbReference type="Proteomes" id="UP000271098"/>
    </source>
</evidence>
<sequence>MCGIEEVIPPVHASRAAPVSLLVSQKLTQFEPSEPVCGGFVSWCPALQNWSPWKAANIDEPPYAFVCQYLLEDYINKGRGAEFAAFVTQPRRISAITLAERVADERGEQLGVSVGYGVRFDLHIALRYDTFTHQPWHIFCSKKKKTVDALIFKAFDAKVLFLENVEK</sequence>
<dbReference type="GO" id="GO:0003724">
    <property type="term" value="F:RNA helicase activity"/>
    <property type="evidence" value="ECO:0007669"/>
    <property type="project" value="TreeGrafter"/>
</dbReference>
<dbReference type="Gene3D" id="3.40.50.300">
    <property type="entry name" value="P-loop containing nucleotide triphosphate hydrolases"/>
    <property type="match status" value="1"/>
</dbReference>
<evidence type="ECO:0000313" key="5">
    <source>
        <dbReference type="WBParaSite" id="GPUH_0001690701-mRNA-1"/>
    </source>
</evidence>
<evidence type="ECO:0000313" key="3">
    <source>
        <dbReference type="EMBL" id="VDN28738.1"/>
    </source>
</evidence>
<dbReference type="InterPro" id="IPR027417">
    <property type="entry name" value="P-loop_NTPase"/>
</dbReference>
<keyword evidence="2" id="KW-0347">Helicase</keyword>
<dbReference type="WBParaSite" id="GPUH_0001690701-mRNA-1">
    <property type="protein sequence ID" value="GPUH_0001690701-mRNA-1"/>
    <property type="gene ID" value="GPUH_0001690701"/>
</dbReference>
<dbReference type="GO" id="GO:0016887">
    <property type="term" value="F:ATP hydrolysis activity"/>
    <property type="evidence" value="ECO:0007669"/>
    <property type="project" value="TreeGrafter"/>
</dbReference>
<evidence type="ECO:0000256" key="1">
    <source>
        <dbReference type="ARBA" id="ARBA00022801"/>
    </source>
</evidence>
<keyword evidence="2" id="KW-0547">Nucleotide-binding</keyword>
<reference evidence="5" key="1">
    <citation type="submission" date="2016-06" db="UniProtKB">
        <authorList>
            <consortium name="WormBaseParasite"/>
        </authorList>
    </citation>
    <scope>IDENTIFICATION</scope>
</reference>
<evidence type="ECO:0000256" key="2">
    <source>
        <dbReference type="ARBA" id="ARBA00022806"/>
    </source>
</evidence>
<dbReference type="GO" id="GO:0005730">
    <property type="term" value="C:nucleolus"/>
    <property type="evidence" value="ECO:0007669"/>
    <property type="project" value="TreeGrafter"/>
</dbReference>
<dbReference type="Proteomes" id="UP000271098">
    <property type="component" value="Unassembled WGS sequence"/>
</dbReference>